<dbReference type="RefSeq" id="WP_021098785.1">
    <property type="nucleotide sequence ID" value="NZ_KE557324.1"/>
</dbReference>
<feature type="transmembrane region" description="Helical" evidence="1">
    <location>
        <begin position="31"/>
        <end position="50"/>
    </location>
</feature>
<dbReference type="EMBL" id="AOLV01000033">
    <property type="protein sequence ID" value="EPX83096.1"/>
    <property type="molecule type" value="Genomic_DNA"/>
</dbReference>
<gene>
    <name evidence="2" type="ORF">ruthe_02713</name>
</gene>
<dbReference type="HOGENOM" id="CLU_1293528_0_0_5"/>
<feature type="transmembrane region" description="Helical" evidence="1">
    <location>
        <begin position="71"/>
        <end position="93"/>
    </location>
</feature>
<keyword evidence="1" id="KW-0472">Membrane</keyword>
<sequence>MLCAAVLSGLGWLAGQAPGFGLLPALILLPLVAWPCWLGLAYRAAVRRVLARAVLREDRSPWWAPLLGGALWRQILAVPVALLAAWTVAWTLIVGGWQGWAGIAVTAMLLWPVAWLIRSQMGALRPHARLRAVLAVAPVAVAGVMTMAGLAMTALPAPGRLADQVATQGRYEGPSALLAWATDATALLQGARLWGLGLVAEQAWPVAMLWQGA</sequence>
<keyword evidence="1" id="KW-1133">Transmembrane helix</keyword>
<feature type="transmembrane region" description="Helical" evidence="1">
    <location>
        <begin position="99"/>
        <end position="118"/>
    </location>
</feature>
<keyword evidence="3" id="KW-1185">Reference proteome</keyword>
<dbReference type="AlphaFoldDB" id="S9QNX2"/>
<evidence type="ECO:0000313" key="2">
    <source>
        <dbReference type="EMBL" id="EPX83096.1"/>
    </source>
</evidence>
<reference evidence="2 3" key="1">
    <citation type="journal article" date="2013" name="Stand. Genomic Sci.">
        <title>Genome sequence of the reddish-pigmented Rubellimicrobium thermophilum type strain (DSM 16684(T)), a member of the Roseobacter clade.</title>
        <authorList>
            <person name="Fiebig A."/>
            <person name="Riedel T."/>
            <person name="Gronow S."/>
            <person name="Petersen J."/>
            <person name="Klenk H.P."/>
            <person name="Goker M."/>
        </authorList>
    </citation>
    <scope>NUCLEOTIDE SEQUENCE [LARGE SCALE GENOMIC DNA]</scope>
    <source>
        <strain evidence="2 3">DSM 16684</strain>
    </source>
</reference>
<comment type="caution">
    <text evidence="2">The sequence shown here is derived from an EMBL/GenBank/DDBJ whole genome shotgun (WGS) entry which is preliminary data.</text>
</comment>
<organism evidence="2 3">
    <name type="scientific">Rubellimicrobium thermophilum DSM 16684</name>
    <dbReference type="NCBI Taxonomy" id="1123069"/>
    <lineage>
        <taxon>Bacteria</taxon>
        <taxon>Pseudomonadati</taxon>
        <taxon>Pseudomonadota</taxon>
        <taxon>Alphaproteobacteria</taxon>
        <taxon>Rhodobacterales</taxon>
        <taxon>Roseobacteraceae</taxon>
        <taxon>Rubellimicrobium</taxon>
    </lineage>
</organism>
<evidence type="ECO:0000256" key="1">
    <source>
        <dbReference type="SAM" id="Phobius"/>
    </source>
</evidence>
<dbReference type="Proteomes" id="UP000015346">
    <property type="component" value="Unassembled WGS sequence"/>
</dbReference>
<feature type="transmembrane region" description="Helical" evidence="1">
    <location>
        <begin position="130"/>
        <end position="155"/>
    </location>
</feature>
<proteinExistence type="predicted"/>
<evidence type="ECO:0000313" key="3">
    <source>
        <dbReference type="Proteomes" id="UP000015346"/>
    </source>
</evidence>
<accession>S9QNX2</accession>
<dbReference type="STRING" id="1123069.ruthe_02713"/>
<protein>
    <submittedName>
        <fullName evidence="2">Uncharacterized protein</fullName>
    </submittedName>
</protein>
<name>S9QNX2_9RHOB</name>
<keyword evidence="1" id="KW-0812">Transmembrane</keyword>